<proteinExistence type="predicted"/>
<dbReference type="OrthoDB" id="366390at2759"/>
<evidence type="ECO:0000313" key="1">
    <source>
        <dbReference type="EMBL" id="OJD15068.1"/>
    </source>
</evidence>
<dbReference type="InterPro" id="IPR036770">
    <property type="entry name" value="Ankyrin_rpt-contain_sf"/>
</dbReference>
<dbReference type="AlphaFoldDB" id="A0A1J9QGM0"/>
<keyword evidence="2" id="KW-1185">Reference proteome</keyword>
<evidence type="ECO:0000313" key="2">
    <source>
        <dbReference type="Proteomes" id="UP000182235"/>
    </source>
</evidence>
<organism evidence="1 2">
    <name type="scientific">Emergomyces pasteurianus Ep9510</name>
    <dbReference type="NCBI Taxonomy" id="1447872"/>
    <lineage>
        <taxon>Eukaryota</taxon>
        <taxon>Fungi</taxon>
        <taxon>Dikarya</taxon>
        <taxon>Ascomycota</taxon>
        <taxon>Pezizomycotina</taxon>
        <taxon>Eurotiomycetes</taxon>
        <taxon>Eurotiomycetidae</taxon>
        <taxon>Onygenales</taxon>
        <taxon>Ajellomycetaceae</taxon>
        <taxon>Emergomyces</taxon>
    </lineage>
</organism>
<dbReference type="VEuPathDB" id="FungiDB:AJ78_04639"/>
<reference evidence="1 2" key="1">
    <citation type="submission" date="2015-07" db="EMBL/GenBank/DDBJ databases">
        <title>Emmonsia species relationships and genome sequence.</title>
        <authorList>
            <consortium name="The Broad Institute Genomics Platform"/>
            <person name="Cuomo C.A."/>
            <person name="Munoz J.F."/>
            <person name="Imamovic A."/>
            <person name="Priest M.E."/>
            <person name="Young S."/>
            <person name="Clay O.K."/>
            <person name="McEwen J.G."/>
        </authorList>
    </citation>
    <scope>NUCLEOTIDE SEQUENCE [LARGE SCALE GENOMIC DNA]</scope>
    <source>
        <strain evidence="1 2">UAMH 9510</strain>
    </source>
</reference>
<dbReference type="Proteomes" id="UP000182235">
    <property type="component" value="Unassembled WGS sequence"/>
</dbReference>
<name>A0A1J9QGM0_9EURO</name>
<dbReference type="STRING" id="1447872.A0A1J9QGM0"/>
<dbReference type="SUPFAM" id="SSF48403">
    <property type="entry name" value="Ankyrin repeat"/>
    <property type="match status" value="1"/>
</dbReference>
<protein>
    <submittedName>
        <fullName evidence="1">Uncharacterized protein</fullName>
    </submittedName>
</protein>
<sequence>MQPYYCSKDWGAKTAITICKHLIVFAANRNWLDDIGRYVMSDPNSLFGVPTSDTAHEYLSSREFTSLHCILLRIDRRETLEQFLESRSGNMNTLIDHPDRHCRTPLAWAVEVGWSSAVQAFLEHGADLHGAVLSVQGESTLLHMALTGPPSQRPEC</sequence>
<accession>A0A1J9QGM0</accession>
<dbReference type="Gene3D" id="1.25.40.20">
    <property type="entry name" value="Ankyrin repeat-containing domain"/>
    <property type="match status" value="1"/>
</dbReference>
<gene>
    <name evidence="1" type="ORF">AJ78_04639</name>
</gene>
<comment type="caution">
    <text evidence="1">The sequence shown here is derived from an EMBL/GenBank/DDBJ whole genome shotgun (WGS) entry which is preliminary data.</text>
</comment>
<dbReference type="EMBL" id="LGRN01000178">
    <property type="protein sequence ID" value="OJD15068.1"/>
    <property type="molecule type" value="Genomic_DNA"/>
</dbReference>